<keyword evidence="2" id="KW-0732">Signal</keyword>
<evidence type="ECO:0000259" key="3">
    <source>
        <dbReference type="Pfam" id="PF01408"/>
    </source>
</evidence>
<dbReference type="GO" id="GO:0016491">
    <property type="term" value="F:oxidoreductase activity"/>
    <property type="evidence" value="ECO:0007669"/>
    <property type="project" value="UniProtKB-KW"/>
</dbReference>
<dbReference type="OrthoDB" id="9815825at2"/>
<dbReference type="InterPro" id="IPR036291">
    <property type="entry name" value="NAD(P)-bd_dom_sf"/>
</dbReference>
<dbReference type="InterPro" id="IPR000683">
    <property type="entry name" value="Gfo/Idh/MocA-like_OxRdtase_N"/>
</dbReference>
<keyword evidence="6" id="KW-1185">Reference proteome</keyword>
<dbReference type="EMBL" id="QLMC01000005">
    <property type="protein sequence ID" value="RAJ94559.1"/>
    <property type="molecule type" value="Genomic_DNA"/>
</dbReference>
<dbReference type="SUPFAM" id="SSF51735">
    <property type="entry name" value="NAD(P)-binding Rossmann-fold domains"/>
    <property type="match status" value="1"/>
</dbReference>
<dbReference type="InterPro" id="IPR050463">
    <property type="entry name" value="Gfo/Idh/MocA_oxidrdct_glycsds"/>
</dbReference>
<name>A0A327WRC9_LARAB</name>
<dbReference type="SUPFAM" id="SSF55347">
    <property type="entry name" value="Glyceraldehyde-3-phosphate dehydrogenase-like, C-terminal domain"/>
    <property type="match status" value="1"/>
</dbReference>
<sequence>MKTVRIRYCLFLCLLAQTVSMNTSAQSTKKPVRVGVVGLVHSHVNWILNRAKQTGDPTIEVVGIAEPNREVAERYMKQHGLPMSLVYPTVEEMLDKTRPDAVTAFNEISNHLNVVKVCAPRGVHVMVEKPLAVSIDQARQMEALAKKHNIHLLTNYETTWYGSNHKAHRMAVQEGAIGPIRRIVVHDGHDGPAQMNKEFVAWLTDPVTNGAGALFDFGCYGANLATWLLKGEKPRTVSAFTLQIKPDVYPKVDDDATIILEYPKTQVVIQASWNWPFSRKDMEVYGETGYVFTLDGTRMRIRLKGDKAEQTTEAAKTDAPVTDPFDYLAQVVRGETKSVDDLSSLKVNMIVMEILDAARRSAQSGGKPIALK</sequence>
<feature type="chain" id="PRO_5016418799" evidence="2">
    <location>
        <begin position="26"/>
        <end position="372"/>
    </location>
</feature>
<evidence type="ECO:0000259" key="4">
    <source>
        <dbReference type="Pfam" id="PF22725"/>
    </source>
</evidence>
<dbReference type="PANTHER" id="PTHR43818">
    <property type="entry name" value="BCDNA.GH03377"/>
    <property type="match status" value="1"/>
</dbReference>
<dbReference type="Pfam" id="PF01408">
    <property type="entry name" value="GFO_IDH_MocA"/>
    <property type="match status" value="1"/>
</dbReference>
<dbReference type="GO" id="GO:0000166">
    <property type="term" value="F:nucleotide binding"/>
    <property type="evidence" value="ECO:0007669"/>
    <property type="project" value="InterPro"/>
</dbReference>
<feature type="domain" description="GFO/IDH/MocA-like oxidoreductase" evidence="4">
    <location>
        <begin position="169"/>
        <end position="290"/>
    </location>
</feature>
<evidence type="ECO:0000313" key="5">
    <source>
        <dbReference type="EMBL" id="RAJ94559.1"/>
    </source>
</evidence>
<keyword evidence="1" id="KW-0560">Oxidoreductase</keyword>
<evidence type="ECO:0000256" key="1">
    <source>
        <dbReference type="ARBA" id="ARBA00023002"/>
    </source>
</evidence>
<accession>A0A327WRC9</accession>
<dbReference type="PANTHER" id="PTHR43818:SF11">
    <property type="entry name" value="BCDNA.GH03377"/>
    <property type="match status" value="1"/>
</dbReference>
<gene>
    <name evidence="5" type="ORF">LX87_04446</name>
</gene>
<evidence type="ECO:0000256" key="2">
    <source>
        <dbReference type="SAM" id="SignalP"/>
    </source>
</evidence>
<proteinExistence type="predicted"/>
<feature type="signal peptide" evidence="2">
    <location>
        <begin position="1"/>
        <end position="25"/>
    </location>
</feature>
<dbReference type="InterPro" id="IPR055170">
    <property type="entry name" value="GFO_IDH_MocA-like_dom"/>
</dbReference>
<dbReference type="Gene3D" id="3.40.50.720">
    <property type="entry name" value="NAD(P)-binding Rossmann-like Domain"/>
    <property type="match status" value="1"/>
</dbReference>
<feature type="domain" description="Gfo/Idh/MocA-like oxidoreductase N-terminal" evidence="3">
    <location>
        <begin position="33"/>
        <end position="153"/>
    </location>
</feature>
<reference evidence="5 6" key="1">
    <citation type="submission" date="2018-06" db="EMBL/GenBank/DDBJ databases">
        <title>Genomic Encyclopedia of Archaeal and Bacterial Type Strains, Phase II (KMG-II): from individual species to whole genera.</title>
        <authorList>
            <person name="Goeker M."/>
        </authorList>
    </citation>
    <scope>NUCLEOTIDE SEQUENCE [LARGE SCALE GENOMIC DNA]</scope>
    <source>
        <strain evidence="5 6">DSM 21851</strain>
    </source>
</reference>
<dbReference type="Gene3D" id="3.30.360.10">
    <property type="entry name" value="Dihydrodipicolinate Reductase, domain 2"/>
    <property type="match status" value="1"/>
</dbReference>
<evidence type="ECO:0000313" key="6">
    <source>
        <dbReference type="Proteomes" id="UP000248790"/>
    </source>
</evidence>
<protein>
    <submittedName>
        <fullName evidence="5">Putative dehydrogenase</fullName>
    </submittedName>
</protein>
<dbReference type="Proteomes" id="UP000248790">
    <property type="component" value="Unassembled WGS sequence"/>
</dbReference>
<comment type="caution">
    <text evidence="5">The sequence shown here is derived from an EMBL/GenBank/DDBJ whole genome shotgun (WGS) entry which is preliminary data.</text>
</comment>
<organism evidence="5 6">
    <name type="scientific">Larkinella arboricola</name>
    <dbReference type="NCBI Taxonomy" id="643671"/>
    <lineage>
        <taxon>Bacteria</taxon>
        <taxon>Pseudomonadati</taxon>
        <taxon>Bacteroidota</taxon>
        <taxon>Cytophagia</taxon>
        <taxon>Cytophagales</taxon>
        <taxon>Spirosomataceae</taxon>
        <taxon>Larkinella</taxon>
    </lineage>
</organism>
<dbReference type="Pfam" id="PF22725">
    <property type="entry name" value="GFO_IDH_MocA_C3"/>
    <property type="match status" value="1"/>
</dbReference>
<dbReference type="AlphaFoldDB" id="A0A327WRC9"/>